<gene>
    <name evidence="3" type="ORF">BD311DRAFT_755969</name>
</gene>
<dbReference type="PANTHER" id="PTHR10622:SF12">
    <property type="entry name" value="HET DOMAIN-CONTAINING PROTEIN"/>
    <property type="match status" value="1"/>
</dbReference>
<feature type="domain" description="Heterokaryon incompatibility" evidence="1">
    <location>
        <begin position="24"/>
        <end position="119"/>
    </location>
</feature>
<dbReference type="InterPro" id="IPR058525">
    <property type="entry name" value="DUF8212"/>
</dbReference>
<dbReference type="EMBL" id="ML143411">
    <property type="protein sequence ID" value="TBU29651.1"/>
    <property type="molecule type" value="Genomic_DNA"/>
</dbReference>
<evidence type="ECO:0000259" key="2">
    <source>
        <dbReference type="Pfam" id="PF26640"/>
    </source>
</evidence>
<dbReference type="Proteomes" id="UP000292957">
    <property type="component" value="Unassembled WGS sequence"/>
</dbReference>
<accession>A0A4Q9MTG8</accession>
<dbReference type="Pfam" id="PF26640">
    <property type="entry name" value="DUF8212"/>
    <property type="match status" value="1"/>
</dbReference>
<dbReference type="OrthoDB" id="2754356at2759"/>
<proteinExistence type="predicted"/>
<evidence type="ECO:0000313" key="3">
    <source>
        <dbReference type="EMBL" id="TBU29651.1"/>
    </source>
</evidence>
<dbReference type="InterPro" id="IPR010730">
    <property type="entry name" value="HET"/>
</dbReference>
<dbReference type="AlphaFoldDB" id="A0A4Q9MTG8"/>
<reference evidence="3" key="1">
    <citation type="submission" date="2019-01" db="EMBL/GenBank/DDBJ databases">
        <title>Draft genome sequences of three monokaryotic isolates of the white-rot basidiomycete fungus Dichomitus squalens.</title>
        <authorList>
            <consortium name="DOE Joint Genome Institute"/>
            <person name="Lopez S.C."/>
            <person name="Andreopoulos B."/>
            <person name="Pangilinan J."/>
            <person name="Lipzen A."/>
            <person name="Riley R."/>
            <person name="Ahrendt S."/>
            <person name="Ng V."/>
            <person name="Barry K."/>
            <person name="Daum C."/>
            <person name="Grigoriev I.V."/>
            <person name="Hilden K.S."/>
            <person name="Makela M.R."/>
            <person name="de Vries R.P."/>
        </authorList>
    </citation>
    <scope>NUCLEOTIDE SEQUENCE [LARGE SCALE GENOMIC DNA]</scope>
    <source>
        <strain evidence="3">OM18370.1</strain>
    </source>
</reference>
<name>A0A4Q9MTG8_9APHY</name>
<organism evidence="3">
    <name type="scientific">Dichomitus squalens</name>
    <dbReference type="NCBI Taxonomy" id="114155"/>
    <lineage>
        <taxon>Eukaryota</taxon>
        <taxon>Fungi</taxon>
        <taxon>Dikarya</taxon>
        <taxon>Basidiomycota</taxon>
        <taxon>Agaricomycotina</taxon>
        <taxon>Agaricomycetes</taxon>
        <taxon>Polyporales</taxon>
        <taxon>Polyporaceae</taxon>
        <taxon>Dichomitus</taxon>
    </lineage>
</organism>
<protein>
    <submittedName>
        <fullName evidence="3">Heterokaryon incompatibility protein-domain-containing protein</fullName>
    </submittedName>
</protein>
<dbReference type="PANTHER" id="PTHR10622">
    <property type="entry name" value="HET DOMAIN-CONTAINING PROTEIN"/>
    <property type="match status" value="1"/>
</dbReference>
<sequence length="658" mass="74353">MWLLSTDRAELHFFVTPEDIKEGYAILSHVWGDKEQSFQAIRALQERCEADHSNPRDQVMDKIRLSCEIAESHGMRWIWNDTCCIDKTSSVDVSEAINSMYRYYSLAKVCYAYLADVPSSDEVSDDSSAFRGSKWHERGWTLQELLAPRFLVFLSREWMVLGTKYELASVLTAVTRVPQAVLMQEVPITDMSVAARMALAAYRQTTRPEDKAYSLMGIFDVNLPPLYGEGLKRAFWRLQEEIMKHTPDTTIFAWPGGGILLASAQGHSETPPLSEFHPMHVSHDNHCSSLLAESPYDFKECHDVQFEPYSPQDNPFTVLGPTFASSTDHNGELQLTGVPSFTITPYGVLARILVIEWKSSWTIALLGWSRKGTRAGLLLNRCEQSVDPLRPLYDIGRYLTPETSLKYSNQDYRIIQLEGTNAQELSKLGTVSAGWREVYLAYHRKPVDASITSLTRAWRVLQLAELSFSPPFRFSQDDSQGGGIYGMHLDEAHSALSMGRLHSPWTGAEPLELALSGSFVKTTYPGFGVRSRQMPWIGRSQRFVVGTTSRRLYFACTFRFGRCTNQERGFSSSNLGPHWIALALEYSEQPVVAKREPYKQHSCERDHVDVPHGKGQSAKRSYTSHLSLRLTRCSFSPQDTILVSLYNAATVESYRCGP</sequence>
<dbReference type="Pfam" id="PF06985">
    <property type="entry name" value="HET"/>
    <property type="match status" value="1"/>
</dbReference>
<feature type="domain" description="DUF8212" evidence="2">
    <location>
        <begin position="233"/>
        <end position="357"/>
    </location>
</feature>
<evidence type="ECO:0000259" key="1">
    <source>
        <dbReference type="Pfam" id="PF06985"/>
    </source>
</evidence>